<evidence type="ECO:0000313" key="4">
    <source>
        <dbReference type="EMBL" id="EKG09093.1"/>
    </source>
</evidence>
<dbReference type="SUPFAM" id="SSF50630">
    <property type="entry name" value="Acid proteases"/>
    <property type="match status" value="1"/>
</dbReference>
<protein>
    <submittedName>
        <fullName evidence="4">Peptidase A1</fullName>
    </submittedName>
</protein>
<reference evidence="4 5" key="1">
    <citation type="journal article" date="2012" name="BMC Genomics">
        <title>Tools to kill: Genome of one of the most destructive plant pathogenic fungi Macrophomina phaseolina.</title>
        <authorList>
            <person name="Islam M.S."/>
            <person name="Haque M.S."/>
            <person name="Islam M.M."/>
            <person name="Emdad E.M."/>
            <person name="Halim A."/>
            <person name="Hossen Q.M.M."/>
            <person name="Hossain M.Z."/>
            <person name="Ahmed B."/>
            <person name="Rahim S."/>
            <person name="Rahman M.S."/>
            <person name="Alam M.M."/>
            <person name="Hou S."/>
            <person name="Wan X."/>
            <person name="Saito J.A."/>
            <person name="Alam M."/>
        </authorList>
    </citation>
    <scope>NUCLEOTIDE SEQUENCE [LARGE SCALE GENOMIC DNA]</scope>
    <source>
        <strain evidence="4 5">MS6</strain>
    </source>
</reference>
<comment type="similarity">
    <text evidence="1">Belongs to the peptidase A1 family.</text>
</comment>
<dbReference type="GO" id="GO:0004190">
    <property type="term" value="F:aspartic-type endopeptidase activity"/>
    <property type="evidence" value="ECO:0007669"/>
    <property type="project" value="InterPro"/>
</dbReference>
<dbReference type="InParanoid" id="K2R4I8"/>
<feature type="domain" description="Peptidase A1" evidence="3">
    <location>
        <begin position="1"/>
        <end position="202"/>
    </location>
</feature>
<organism evidence="4 5">
    <name type="scientific">Macrophomina phaseolina (strain MS6)</name>
    <name type="common">Charcoal rot fungus</name>
    <dbReference type="NCBI Taxonomy" id="1126212"/>
    <lineage>
        <taxon>Eukaryota</taxon>
        <taxon>Fungi</taxon>
        <taxon>Dikarya</taxon>
        <taxon>Ascomycota</taxon>
        <taxon>Pezizomycotina</taxon>
        <taxon>Dothideomycetes</taxon>
        <taxon>Dothideomycetes incertae sedis</taxon>
        <taxon>Botryosphaeriales</taxon>
        <taxon>Botryosphaeriaceae</taxon>
        <taxon>Macrophomina</taxon>
    </lineage>
</organism>
<dbReference type="PROSITE" id="PS51767">
    <property type="entry name" value="PEPTIDASE_A1"/>
    <property type="match status" value="1"/>
</dbReference>
<gene>
    <name evidence="4" type="ORF">MPH_13920</name>
</gene>
<evidence type="ECO:0000259" key="3">
    <source>
        <dbReference type="PROSITE" id="PS51767"/>
    </source>
</evidence>
<feature type="region of interest" description="Disordered" evidence="2">
    <location>
        <begin position="263"/>
        <end position="283"/>
    </location>
</feature>
<dbReference type="OrthoDB" id="2747330at2759"/>
<dbReference type="InterPro" id="IPR033121">
    <property type="entry name" value="PEPTIDASE_A1"/>
</dbReference>
<evidence type="ECO:0000313" key="5">
    <source>
        <dbReference type="Proteomes" id="UP000007129"/>
    </source>
</evidence>
<dbReference type="PRINTS" id="PR00792">
    <property type="entry name" value="PEPSIN"/>
</dbReference>
<dbReference type="VEuPathDB" id="FungiDB:MPH_13920"/>
<dbReference type="HOGENOM" id="CLU_973412_0_0_1"/>
<dbReference type="PANTHER" id="PTHR47966">
    <property type="entry name" value="BETA-SITE APP-CLEAVING ENZYME, ISOFORM A-RELATED"/>
    <property type="match status" value="1"/>
</dbReference>
<dbReference type="eggNOG" id="KOG1339">
    <property type="taxonomic scope" value="Eukaryota"/>
</dbReference>
<proteinExistence type="inferred from homology"/>
<dbReference type="PANTHER" id="PTHR47966:SF1">
    <property type="entry name" value="ASPARTYL PROTEINASE"/>
    <property type="match status" value="1"/>
</dbReference>
<name>K2R4I8_MACPH</name>
<dbReference type="STRING" id="1126212.K2R4I8"/>
<dbReference type="EMBL" id="AHHD01000783">
    <property type="protein sequence ID" value="EKG09093.1"/>
    <property type="molecule type" value="Genomic_DNA"/>
</dbReference>
<dbReference type="AlphaFoldDB" id="K2R4I8"/>
<evidence type="ECO:0000256" key="1">
    <source>
        <dbReference type="ARBA" id="ARBA00007447"/>
    </source>
</evidence>
<dbReference type="GO" id="GO:0006508">
    <property type="term" value="P:proteolysis"/>
    <property type="evidence" value="ECO:0007669"/>
    <property type="project" value="InterPro"/>
</dbReference>
<dbReference type="Proteomes" id="UP000007129">
    <property type="component" value="Unassembled WGS sequence"/>
</dbReference>
<accession>K2R4I8</accession>
<dbReference type="MEROPS" id="A01.080"/>
<dbReference type="InterPro" id="IPR021109">
    <property type="entry name" value="Peptidase_aspartic_dom_sf"/>
</dbReference>
<comment type="caution">
    <text evidence="4">The sequence shown here is derived from an EMBL/GenBank/DDBJ whole genome shotgun (WGS) entry which is preliminary data.</text>
</comment>
<dbReference type="Gene3D" id="2.40.70.10">
    <property type="entry name" value="Acid Proteases"/>
    <property type="match status" value="1"/>
</dbReference>
<dbReference type="Pfam" id="PF00026">
    <property type="entry name" value="Asp"/>
    <property type="match status" value="1"/>
</dbReference>
<sequence length="307" mass="33384">MIAQEDISKDAELFTAYLGSTKDTNEADKGESFYTFGYVDQDVLKAAEVSEPHYVDIDNSQGFWQFESASASVNGKTIARSGNTAIADTGTTLALLDDQTVEAIYAAIPGSKYDSTNQGYVFPSSTTADQLPTVTFAVGGKQFAVQKEDLAFADAGDGFLYGGIQSRGDMAFDILGDTFLKGIYAVSEFSSTLERARRLGEEGTIRLSHNRLKIVIKVLTFVPAARRSSTKVTSASAPCSARRRNRMPQPGLAHCKNLKSVRQPQCFHPPDRPRRRHPSGGWQAKACRVGDYVTRSSVGWLGGRNLS</sequence>
<dbReference type="InterPro" id="IPR001461">
    <property type="entry name" value="Aspartic_peptidase_A1"/>
</dbReference>
<evidence type="ECO:0000256" key="2">
    <source>
        <dbReference type="SAM" id="MobiDB-lite"/>
    </source>
</evidence>